<dbReference type="PANTHER" id="PTHR24567:SF28">
    <property type="entry name" value="LISTERIOLYSIN REGULATORY PROTEIN"/>
    <property type="match status" value="1"/>
</dbReference>
<comment type="caution">
    <text evidence="6">The sequence shown here is derived from an EMBL/GenBank/DDBJ whole genome shotgun (WGS) entry which is preliminary data.</text>
</comment>
<name>A0ABS7ZWB4_9FLAO</name>
<feature type="domain" description="HTH crp-type" evidence="5">
    <location>
        <begin position="137"/>
        <end position="204"/>
    </location>
</feature>
<dbReference type="InterPro" id="IPR018490">
    <property type="entry name" value="cNMP-bd_dom_sf"/>
</dbReference>
<proteinExistence type="predicted"/>
<dbReference type="Pfam" id="PF13545">
    <property type="entry name" value="HTH_Crp_2"/>
    <property type="match status" value="1"/>
</dbReference>
<gene>
    <name evidence="6" type="ORF">JI747_002490</name>
</gene>
<dbReference type="EMBL" id="JAERSE020000001">
    <property type="protein sequence ID" value="MCA6066028.1"/>
    <property type="molecule type" value="Genomic_DNA"/>
</dbReference>
<organism evidence="6 7">
    <name type="scientific">Chryseobacterium tagetis</name>
    <dbReference type="NCBI Taxonomy" id="2801334"/>
    <lineage>
        <taxon>Bacteria</taxon>
        <taxon>Pseudomonadati</taxon>
        <taxon>Bacteroidota</taxon>
        <taxon>Flavobacteriia</taxon>
        <taxon>Flavobacteriales</taxon>
        <taxon>Weeksellaceae</taxon>
        <taxon>Chryseobacterium group</taxon>
        <taxon>Chryseobacterium</taxon>
    </lineage>
</organism>
<keyword evidence="2" id="KW-0238">DNA-binding</keyword>
<dbReference type="PROSITE" id="PS50042">
    <property type="entry name" value="CNMP_BINDING_3"/>
    <property type="match status" value="1"/>
</dbReference>
<sequence length="204" mass="23770">MKVKSCMNIDESLLYSSGAETKIFKKGEMVFSEGDQVLYYFQIVEGKIKLNNYNEEGKEFIQNILGKNQSFGDSLLFLDKQYPINAVCLAETEIIRLPKKNFIELLEKHPDISMEMNHCLSQHLYFKLVMIQNMASLNPSVRLKGLLDYLRSFRDDDCEQCFPVEFTRQQLANLVGLRVETVIRALKKMEKEGKVKIHNRKILY</sequence>
<dbReference type="PRINTS" id="PR00034">
    <property type="entry name" value="HTHCRP"/>
</dbReference>
<dbReference type="Proteomes" id="UP000618240">
    <property type="component" value="Unassembled WGS sequence"/>
</dbReference>
<dbReference type="Gene3D" id="2.60.120.10">
    <property type="entry name" value="Jelly Rolls"/>
    <property type="match status" value="1"/>
</dbReference>
<protein>
    <submittedName>
        <fullName evidence="6">Crp/Fnr family transcriptional regulator</fullName>
    </submittedName>
</protein>
<reference evidence="6 7" key="1">
    <citation type="submission" date="2021-09" db="EMBL/GenBank/DDBJ databases">
        <title>Genome sequencing and assembly of Chryseobacterium sp. RG1.</title>
        <authorList>
            <person name="Chhetri G."/>
        </authorList>
    </citation>
    <scope>NUCLEOTIDE SEQUENCE [LARGE SCALE GENOMIC DNA]</scope>
    <source>
        <strain evidence="6 7">RG1</strain>
    </source>
</reference>
<dbReference type="CDD" id="cd00038">
    <property type="entry name" value="CAP_ED"/>
    <property type="match status" value="1"/>
</dbReference>
<evidence type="ECO:0000259" key="5">
    <source>
        <dbReference type="PROSITE" id="PS51063"/>
    </source>
</evidence>
<dbReference type="InterPro" id="IPR050397">
    <property type="entry name" value="Env_Response_Regulators"/>
</dbReference>
<dbReference type="InterPro" id="IPR036390">
    <property type="entry name" value="WH_DNA-bd_sf"/>
</dbReference>
<evidence type="ECO:0000259" key="4">
    <source>
        <dbReference type="PROSITE" id="PS50042"/>
    </source>
</evidence>
<dbReference type="RefSeq" id="WP_225686043.1">
    <property type="nucleotide sequence ID" value="NZ_JAERSE020000001.1"/>
</dbReference>
<evidence type="ECO:0000256" key="2">
    <source>
        <dbReference type="ARBA" id="ARBA00023125"/>
    </source>
</evidence>
<feature type="domain" description="Cyclic nucleotide-binding" evidence="4">
    <location>
        <begin position="20"/>
        <end position="123"/>
    </location>
</feature>
<accession>A0ABS7ZWB4</accession>
<keyword evidence="3" id="KW-0804">Transcription</keyword>
<evidence type="ECO:0000256" key="1">
    <source>
        <dbReference type="ARBA" id="ARBA00023015"/>
    </source>
</evidence>
<dbReference type="SMART" id="SM00100">
    <property type="entry name" value="cNMP"/>
    <property type="match status" value="1"/>
</dbReference>
<dbReference type="SUPFAM" id="SSF51206">
    <property type="entry name" value="cAMP-binding domain-like"/>
    <property type="match status" value="1"/>
</dbReference>
<dbReference type="InterPro" id="IPR000595">
    <property type="entry name" value="cNMP-bd_dom"/>
</dbReference>
<keyword evidence="7" id="KW-1185">Reference proteome</keyword>
<dbReference type="SMART" id="SM00419">
    <property type="entry name" value="HTH_CRP"/>
    <property type="match status" value="1"/>
</dbReference>
<dbReference type="CDD" id="cd00092">
    <property type="entry name" value="HTH_CRP"/>
    <property type="match status" value="1"/>
</dbReference>
<dbReference type="InterPro" id="IPR014710">
    <property type="entry name" value="RmlC-like_jellyroll"/>
</dbReference>
<evidence type="ECO:0000313" key="6">
    <source>
        <dbReference type="EMBL" id="MCA6066028.1"/>
    </source>
</evidence>
<evidence type="ECO:0000313" key="7">
    <source>
        <dbReference type="Proteomes" id="UP000618240"/>
    </source>
</evidence>
<keyword evidence="1" id="KW-0805">Transcription regulation</keyword>
<dbReference type="PROSITE" id="PS51063">
    <property type="entry name" value="HTH_CRP_2"/>
    <property type="match status" value="1"/>
</dbReference>
<evidence type="ECO:0000256" key="3">
    <source>
        <dbReference type="ARBA" id="ARBA00023163"/>
    </source>
</evidence>
<dbReference type="PANTHER" id="PTHR24567">
    <property type="entry name" value="CRP FAMILY TRANSCRIPTIONAL REGULATORY PROTEIN"/>
    <property type="match status" value="1"/>
</dbReference>
<dbReference type="SUPFAM" id="SSF46785">
    <property type="entry name" value="Winged helix' DNA-binding domain"/>
    <property type="match status" value="1"/>
</dbReference>
<dbReference type="InterPro" id="IPR012318">
    <property type="entry name" value="HTH_CRP"/>
</dbReference>
<dbReference type="Pfam" id="PF00027">
    <property type="entry name" value="cNMP_binding"/>
    <property type="match status" value="1"/>
</dbReference>